<evidence type="ECO:0000313" key="1">
    <source>
        <dbReference type="EMBL" id="CAK5087952.1"/>
    </source>
</evidence>
<dbReference type="Proteomes" id="UP001497535">
    <property type="component" value="Unassembled WGS sequence"/>
</dbReference>
<dbReference type="EMBL" id="CAVMJV010000068">
    <property type="protein sequence ID" value="CAK5087952.1"/>
    <property type="molecule type" value="Genomic_DNA"/>
</dbReference>
<protein>
    <submittedName>
        <fullName evidence="1">Uncharacterized protein</fullName>
    </submittedName>
</protein>
<reference evidence="1" key="1">
    <citation type="submission" date="2023-11" db="EMBL/GenBank/DDBJ databases">
        <authorList>
            <person name="Poullet M."/>
        </authorList>
    </citation>
    <scope>NUCLEOTIDE SEQUENCE</scope>
    <source>
        <strain evidence="1">E1834</strain>
    </source>
</reference>
<name>A0ACB1ABM2_MELEN</name>
<evidence type="ECO:0000313" key="2">
    <source>
        <dbReference type="Proteomes" id="UP001497535"/>
    </source>
</evidence>
<sequence>MDKVETLKREMSGLVESLKNNANSLKIGKFQEMRMKIKDGILTVAKEENDLGKNQIFKGKSHLVI</sequence>
<keyword evidence="2" id="KW-1185">Reference proteome</keyword>
<organism evidence="1 2">
    <name type="scientific">Meloidogyne enterolobii</name>
    <name type="common">Root-knot nematode worm</name>
    <name type="synonym">Meloidogyne mayaguensis</name>
    <dbReference type="NCBI Taxonomy" id="390850"/>
    <lineage>
        <taxon>Eukaryota</taxon>
        <taxon>Metazoa</taxon>
        <taxon>Ecdysozoa</taxon>
        <taxon>Nematoda</taxon>
        <taxon>Chromadorea</taxon>
        <taxon>Rhabditida</taxon>
        <taxon>Tylenchina</taxon>
        <taxon>Tylenchomorpha</taxon>
        <taxon>Tylenchoidea</taxon>
        <taxon>Meloidogynidae</taxon>
        <taxon>Meloidogyninae</taxon>
        <taxon>Meloidogyne</taxon>
    </lineage>
</organism>
<comment type="caution">
    <text evidence="1">The sequence shown here is derived from an EMBL/GenBank/DDBJ whole genome shotgun (WGS) entry which is preliminary data.</text>
</comment>
<accession>A0ACB1ABM2</accession>
<proteinExistence type="predicted"/>
<gene>
    <name evidence="1" type="ORF">MENTE1834_LOCUS35576</name>
</gene>